<evidence type="ECO:0000313" key="2">
    <source>
        <dbReference type="Proteomes" id="UP000684084"/>
    </source>
</evidence>
<reference evidence="1" key="1">
    <citation type="submission" date="2020-05" db="EMBL/GenBank/DDBJ databases">
        <authorList>
            <person name="Rincon C."/>
            <person name="Sanders R I."/>
            <person name="Robbins C."/>
            <person name="Chaturvedi A."/>
        </authorList>
    </citation>
    <scope>NUCLEOTIDE SEQUENCE</scope>
    <source>
        <strain evidence="1">CHB12</strain>
    </source>
</reference>
<dbReference type="AlphaFoldDB" id="A0A915ZWR7"/>
<dbReference type="OrthoDB" id="2316723at2759"/>
<sequence>MDNIKNIRTLQKALNGRLPSTNVDPMEIFNELLSLHDNRPFNKPTNMRNLARLFVMKEANAIQITNFHVISRVTDLLLKSVAHSEKLEYHKLASQVNEIIKKRFRKTFHDFNLMK</sequence>
<gene>
    <name evidence="1" type="ORF">CHRIB12_LOCUS23135</name>
</gene>
<accession>A0A915ZWR7</accession>
<name>A0A915ZWR7_9GLOM</name>
<protein>
    <submittedName>
        <fullName evidence="1">Uncharacterized protein</fullName>
    </submittedName>
</protein>
<comment type="caution">
    <text evidence="1">The sequence shown here is derived from an EMBL/GenBank/DDBJ whole genome shotgun (WGS) entry which is preliminary data.</text>
</comment>
<dbReference type="Proteomes" id="UP000684084">
    <property type="component" value="Unassembled WGS sequence"/>
</dbReference>
<dbReference type="EMBL" id="CAGKOT010000086">
    <property type="protein sequence ID" value="CAB5394030.1"/>
    <property type="molecule type" value="Genomic_DNA"/>
</dbReference>
<proteinExistence type="predicted"/>
<dbReference type="VEuPathDB" id="FungiDB:RhiirFUN_008598"/>
<organism evidence="1 2">
    <name type="scientific">Rhizophagus irregularis</name>
    <dbReference type="NCBI Taxonomy" id="588596"/>
    <lineage>
        <taxon>Eukaryota</taxon>
        <taxon>Fungi</taxon>
        <taxon>Fungi incertae sedis</taxon>
        <taxon>Mucoromycota</taxon>
        <taxon>Glomeromycotina</taxon>
        <taxon>Glomeromycetes</taxon>
        <taxon>Glomerales</taxon>
        <taxon>Glomeraceae</taxon>
        <taxon>Rhizophagus</taxon>
    </lineage>
</organism>
<evidence type="ECO:0000313" key="1">
    <source>
        <dbReference type="EMBL" id="CAB5394030.1"/>
    </source>
</evidence>